<sequence length="84" mass="9746">MEKTMLVVKKTTPVAKIAPVEKVALVCSKILSQDKFEVHVGLSKHKLQGFVIRTMQRLFRAWKARLRILCSSYNTYEDRLSHRS</sequence>
<protein>
    <submittedName>
        <fullName evidence="1">Uncharacterized protein</fullName>
    </submittedName>
</protein>
<accession>A0ABS8Y6B7</accession>
<proteinExistence type="predicted"/>
<gene>
    <name evidence="1" type="ORF">HAX54_015847</name>
</gene>
<name>A0ABS8Y6B7_DATST</name>
<evidence type="ECO:0000313" key="1">
    <source>
        <dbReference type="EMBL" id="MCE5166210.1"/>
    </source>
</evidence>
<dbReference type="Proteomes" id="UP000823775">
    <property type="component" value="Unassembled WGS sequence"/>
</dbReference>
<dbReference type="EMBL" id="JACEIK010020139">
    <property type="protein sequence ID" value="MCE5166210.1"/>
    <property type="molecule type" value="Genomic_DNA"/>
</dbReference>
<evidence type="ECO:0000313" key="2">
    <source>
        <dbReference type="Proteomes" id="UP000823775"/>
    </source>
</evidence>
<organism evidence="1 2">
    <name type="scientific">Datura stramonium</name>
    <name type="common">Jimsonweed</name>
    <name type="synonym">Common thornapple</name>
    <dbReference type="NCBI Taxonomy" id="4076"/>
    <lineage>
        <taxon>Eukaryota</taxon>
        <taxon>Viridiplantae</taxon>
        <taxon>Streptophyta</taxon>
        <taxon>Embryophyta</taxon>
        <taxon>Tracheophyta</taxon>
        <taxon>Spermatophyta</taxon>
        <taxon>Magnoliopsida</taxon>
        <taxon>eudicotyledons</taxon>
        <taxon>Gunneridae</taxon>
        <taxon>Pentapetalae</taxon>
        <taxon>asterids</taxon>
        <taxon>lamiids</taxon>
        <taxon>Solanales</taxon>
        <taxon>Solanaceae</taxon>
        <taxon>Solanoideae</taxon>
        <taxon>Datureae</taxon>
        <taxon>Datura</taxon>
    </lineage>
</organism>
<comment type="caution">
    <text evidence="1">The sequence shown here is derived from an EMBL/GenBank/DDBJ whole genome shotgun (WGS) entry which is preliminary data.</text>
</comment>
<keyword evidence="2" id="KW-1185">Reference proteome</keyword>
<reference evidence="1 2" key="1">
    <citation type="journal article" date="2021" name="BMC Genomics">
        <title>Datura genome reveals duplications of psychoactive alkaloid biosynthetic genes and high mutation rate following tissue culture.</title>
        <authorList>
            <person name="Rajewski A."/>
            <person name="Carter-House D."/>
            <person name="Stajich J."/>
            <person name="Litt A."/>
        </authorList>
    </citation>
    <scope>NUCLEOTIDE SEQUENCE [LARGE SCALE GENOMIC DNA]</scope>
    <source>
        <strain evidence="1">AR-01</strain>
    </source>
</reference>